<name>A0A7D5GMN7_9EURY</name>
<accession>A0A7D5GMN7</accession>
<dbReference type="Proteomes" id="UP000509750">
    <property type="component" value="Chromosome"/>
</dbReference>
<dbReference type="RefSeq" id="WP_179170461.1">
    <property type="nucleotide sequence ID" value="NZ_CP058529.1"/>
</dbReference>
<evidence type="ECO:0000313" key="2">
    <source>
        <dbReference type="Proteomes" id="UP000509750"/>
    </source>
</evidence>
<dbReference type="GeneID" id="56030297"/>
<evidence type="ECO:0008006" key="3">
    <source>
        <dbReference type="Google" id="ProtNLM"/>
    </source>
</evidence>
<organism evidence="1 2">
    <name type="scientific">Halorarum halophilum</name>
    <dbReference type="NCBI Taxonomy" id="2743090"/>
    <lineage>
        <taxon>Archaea</taxon>
        <taxon>Methanobacteriati</taxon>
        <taxon>Methanobacteriota</taxon>
        <taxon>Stenosarchaea group</taxon>
        <taxon>Halobacteria</taxon>
        <taxon>Halobacteriales</taxon>
        <taxon>Haloferacaceae</taxon>
        <taxon>Halorarum</taxon>
    </lineage>
</organism>
<proteinExistence type="predicted"/>
<evidence type="ECO:0000313" key="1">
    <source>
        <dbReference type="EMBL" id="QLG28887.1"/>
    </source>
</evidence>
<keyword evidence="2" id="KW-1185">Reference proteome</keyword>
<reference evidence="1 2" key="1">
    <citation type="submission" date="2020-07" db="EMBL/GenBank/DDBJ databases">
        <title>Gai3-2, isolated from salt lake.</title>
        <authorList>
            <person name="Cui H."/>
            <person name="Shi X."/>
        </authorList>
    </citation>
    <scope>NUCLEOTIDE SEQUENCE [LARGE SCALE GENOMIC DNA]</scope>
    <source>
        <strain evidence="1 2">Gai3-2</strain>
    </source>
</reference>
<sequence length="306" mass="33212">MLYGLGAALAGSALVGTVGGTAARGRNPFDTPNSNYERGEAASIAGDDDVWTFATTNRADEPTHLGIWMSSDAFERLTSQSEGRHLKLDFPDVDGLAYTFAGIDWNPAGHPPADVWTTPHFDFHYYFVDEAAVDAIVTPGPLPFMGVATYDLPEAFWPENYVYEEPRFIVKAMGEHLYDETSPEWDPTVPFTHTYIYGAYDFAIDPTEPDGTLQLPLGPGGSLLDLPTYLGGGTGQLTFTEPMITEAFMRDVAASAAGEVTTAVPLPSAFPEAGYYPTSYTTRYVGSADAYAITLEEFVWVDAYTA</sequence>
<protein>
    <recommendedName>
        <fullName evidence="3">DUF5602 domain-containing protein</fullName>
    </recommendedName>
</protein>
<dbReference type="AlphaFoldDB" id="A0A7D5GMN7"/>
<gene>
    <name evidence="1" type="ORF">HUG10_15650</name>
</gene>
<dbReference type="EMBL" id="CP058529">
    <property type="protein sequence ID" value="QLG28887.1"/>
    <property type="molecule type" value="Genomic_DNA"/>
</dbReference>
<dbReference type="OrthoDB" id="185584at2157"/>
<dbReference type="KEGG" id="halg:HUG10_15650"/>